<sequence>MTDPAAARRELTVAAQDVEAAKERGRSAVAAADERLRAAVDAAREAGVLWGEIGDTLGMRRGNAYQRFRHRGPSLPGAKHNRFA</sequence>
<reference evidence="1" key="2">
    <citation type="journal article" date="2022" name="BMC Genomics">
        <title>Comparative genome analysis of mycobacteria focusing on tRNA and non-coding RNA.</title>
        <authorList>
            <person name="Behra P.R.K."/>
            <person name="Pettersson B.M.F."/>
            <person name="Ramesh M."/>
            <person name="Das S."/>
            <person name="Dasgupta S."/>
            <person name="Kirsebom L.A."/>
        </authorList>
    </citation>
    <scope>NUCLEOTIDE SEQUENCE</scope>
    <source>
        <strain evidence="1">DSM 44838</strain>
    </source>
</reference>
<accession>A0A9X2Z9S3</accession>
<comment type="caution">
    <text evidence="1">The sequence shown here is derived from an EMBL/GenBank/DDBJ whole genome shotgun (WGS) entry which is preliminary data.</text>
</comment>
<name>A0A9X2Z9S3_9MYCO</name>
<dbReference type="Proteomes" id="UP001141629">
    <property type="component" value="Unassembled WGS sequence"/>
</dbReference>
<protein>
    <submittedName>
        <fullName evidence="1">Uncharacterized protein</fullName>
    </submittedName>
</protein>
<reference evidence="1" key="1">
    <citation type="submission" date="2020-07" db="EMBL/GenBank/DDBJ databases">
        <authorList>
            <person name="Pettersson B.M.F."/>
            <person name="Behra P.R.K."/>
            <person name="Ramesh M."/>
            <person name="Das S."/>
            <person name="Dasgupta S."/>
            <person name="Kirsebom L.A."/>
        </authorList>
    </citation>
    <scope>NUCLEOTIDE SEQUENCE</scope>
    <source>
        <strain evidence="1">DSM 44838</strain>
    </source>
</reference>
<dbReference type="RefSeq" id="WP_263999591.1">
    <property type="nucleotide sequence ID" value="NZ_JACKVK010000015.1"/>
</dbReference>
<dbReference type="EMBL" id="JACKVK010000015">
    <property type="protein sequence ID" value="MCV7424524.1"/>
    <property type="molecule type" value="Genomic_DNA"/>
</dbReference>
<gene>
    <name evidence="1" type="ORF">H7K45_28675</name>
</gene>
<evidence type="ECO:0000313" key="1">
    <source>
        <dbReference type="EMBL" id="MCV7424524.1"/>
    </source>
</evidence>
<keyword evidence="2" id="KW-1185">Reference proteome</keyword>
<evidence type="ECO:0000313" key="2">
    <source>
        <dbReference type="Proteomes" id="UP001141629"/>
    </source>
</evidence>
<dbReference type="AlphaFoldDB" id="A0A9X2Z9S3"/>
<proteinExistence type="predicted"/>
<organism evidence="1 2">
    <name type="scientific">Mycobacterium yunnanensis</name>
    <dbReference type="NCBI Taxonomy" id="368477"/>
    <lineage>
        <taxon>Bacteria</taxon>
        <taxon>Bacillati</taxon>
        <taxon>Actinomycetota</taxon>
        <taxon>Actinomycetes</taxon>
        <taxon>Mycobacteriales</taxon>
        <taxon>Mycobacteriaceae</taxon>
        <taxon>Mycobacterium</taxon>
    </lineage>
</organism>